<accession>A0A7J6U253</accession>
<dbReference type="GO" id="GO:0022625">
    <property type="term" value="C:cytosolic large ribosomal subunit"/>
    <property type="evidence" value="ECO:0007669"/>
    <property type="project" value="InterPro"/>
</dbReference>
<evidence type="ECO:0000313" key="6">
    <source>
        <dbReference type="Proteomes" id="UP000574390"/>
    </source>
</evidence>
<gene>
    <name evidence="5" type="primary">RPLP2</name>
    <name evidence="5" type="ORF">FOZ62_015859</name>
</gene>
<keyword evidence="3" id="KW-0687">Ribonucleoprotein</keyword>
<comment type="caution">
    <text evidence="5">The sequence shown here is derived from an EMBL/GenBank/DDBJ whole genome shotgun (WGS) entry which is preliminary data.</text>
</comment>
<feature type="compositionally biased region" description="Acidic residues" evidence="4">
    <location>
        <begin position="92"/>
        <end position="109"/>
    </location>
</feature>
<dbReference type="PANTHER" id="PTHR21141:SF5">
    <property type="entry name" value="LARGE RIBOSOMAL SUBUNIT PROTEIN P2"/>
    <property type="match status" value="1"/>
</dbReference>
<organism evidence="5 6">
    <name type="scientific">Perkinsus olseni</name>
    <name type="common">Perkinsus atlanticus</name>
    <dbReference type="NCBI Taxonomy" id="32597"/>
    <lineage>
        <taxon>Eukaryota</taxon>
        <taxon>Sar</taxon>
        <taxon>Alveolata</taxon>
        <taxon>Perkinsozoa</taxon>
        <taxon>Perkinsea</taxon>
        <taxon>Perkinsida</taxon>
        <taxon>Perkinsidae</taxon>
        <taxon>Perkinsus</taxon>
    </lineage>
</organism>
<evidence type="ECO:0000256" key="3">
    <source>
        <dbReference type="ARBA" id="ARBA00023274"/>
    </source>
</evidence>
<dbReference type="FunFam" id="1.10.10.1410:FF:000002">
    <property type="entry name" value="60S acidic ribosomal protein P2"/>
    <property type="match status" value="1"/>
</dbReference>
<proteinExistence type="inferred from homology"/>
<dbReference type="Gene3D" id="1.10.10.1410">
    <property type="match status" value="1"/>
</dbReference>
<feature type="compositionally biased region" description="Low complexity" evidence="4">
    <location>
        <begin position="76"/>
        <end position="86"/>
    </location>
</feature>
<dbReference type="HAMAP" id="MF_01478">
    <property type="entry name" value="Ribosomal_L12_arch"/>
    <property type="match status" value="1"/>
</dbReference>
<dbReference type="GO" id="GO:0003735">
    <property type="term" value="F:structural constituent of ribosome"/>
    <property type="evidence" value="ECO:0007669"/>
    <property type="project" value="InterPro"/>
</dbReference>
<dbReference type="CDD" id="cd05833">
    <property type="entry name" value="Ribosomal_P2"/>
    <property type="match status" value="1"/>
</dbReference>
<dbReference type="GO" id="GO:0002182">
    <property type="term" value="P:cytoplasmic translational elongation"/>
    <property type="evidence" value="ECO:0007669"/>
    <property type="project" value="InterPro"/>
</dbReference>
<dbReference type="AlphaFoldDB" id="A0A7J6U253"/>
<dbReference type="InterPro" id="IPR044076">
    <property type="entry name" value="Ribosomal_P2"/>
</dbReference>
<comment type="similarity">
    <text evidence="1">Belongs to the eukaryotic ribosomal protein P1/P2 family.</text>
</comment>
<dbReference type="Pfam" id="PF00428">
    <property type="entry name" value="Ribosomal_60s"/>
    <property type="match status" value="1"/>
</dbReference>
<dbReference type="InterPro" id="IPR038716">
    <property type="entry name" value="P1/P2_N_sf"/>
</dbReference>
<keyword evidence="2 5" id="KW-0689">Ribosomal protein</keyword>
<evidence type="ECO:0000256" key="4">
    <source>
        <dbReference type="SAM" id="MobiDB-lite"/>
    </source>
</evidence>
<dbReference type="Proteomes" id="UP000574390">
    <property type="component" value="Unassembled WGS sequence"/>
</dbReference>
<sequence>MKYVAAYLMAVLGGNDEPTEEDVKHILSSVDAECDDEMLAKFFAQVKGKNVQEMIATGLTKLGSIASAGARPAAAAGAAAGAAEAAPAEEEKPVEEEEEEEEMDFDLFD</sequence>
<dbReference type="PANTHER" id="PTHR21141">
    <property type="entry name" value="60S ACIDIC RIBOSOMAL PROTEIN FAMILY MEMBER"/>
    <property type="match status" value="1"/>
</dbReference>
<feature type="region of interest" description="Disordered" evidence="4">
    <location>
        <begin position="76"/>
        <end position="109"/>
    </location>
</feature>
<name>A0A7J6U253_PEROL</name>
<dbReference type="EMBL" id="JABANM010003425">
    <property type="protein sequence ID" value="KAF4750897.1"/>
    <property type="molecule type" value="Genomic_DNA"/>
</dbReference>
<reference evidence="5 6" key="1">
    <citation type="submission" date="2020-04" db="EMBL/GenBank/DDBJ databases">
        <title>Perkinsus olseni comparative genomics.</title>
        <authorList>
            <person name="Bogema D.R."/>
        </authorList>
    </citation>
    <scope>NUCLEOTIDE SEQUENCE [LARGE SCALE GENOMIC DNA]</scope>
    <source>
        <strain evidence="5">ATCC PRA-205</strain>
    </source>
</reference>
<evidence type="ECO:0000256" key="2">
    <source>
        <dbReference type="ARBA" id="ARBA00022980"/>
    </source>
</evidence>
<protein>
    <submittedName>
        <fullName evidence="5">60S acidic ribosomal protein</fullName>
    </submittedName>
</protein>
<evidence type="ECO:0000256" key="1">
    <source>
        <dbReference type="ARBA" id="ARBA00005436"/>
    </source>
</evidence>
<evidence type="ECO:0000313" key="5">
    <source>
        <dbReference type="EMBL" id="KAF4750897.1"/>
    </source>
</evidence>
<dbReference type="InterPro" id="IPR027534">
    <property type="entry name" value="Ribosomal_P1/P2"/>
</dbReference>